<dbReference type="Proteomes" id="UP000012045">
    <property type="component" value="Unassembled WGS sequence"/>
</dbReference>
<dbReference type="PANTHER" id="PTHR30304:SF0">
    <property type="entry name" value="D-TAGATOSE-1,6-BISPHOSPHATE ALDOLASE SUBUNIT GATY-RELATED"/>
    <property type="match status" value="1"/>
</dbReference>
<comment type="function">
    <text evidence="3">Catalyzes the aldol condensation of dihydroxyacetone phosphate (DHAP or glycerone-phosphate) with glyceraldehyde 3-phosphate (G3P) to form fructose 1,6-bisphosphate (FBP) in gluconeogenesis and the reverse reaction in glycolysis.</text>
</comment>
<evidence type="ECO:0000313" key="4">
    <source>
        <dbReference type="EMBL" id="EMR84628.1"/>
    </source>
</evidence>
<dbReference type="InterPro" id="IPR000771">
    <property type="entry name" value="FBA_II"/>
</dbReference>
<comment type="catalytic activity">
    <reaction evidence="3">
        <text>beta-D-fructose 1,6-bisphosphate = D-glyceraldehyde 3-phosphate + dihydroxyacetone phosphate</text>
        <dbReference type="Rhea" id="RHEA:14729"/>
        <dbReference type="ChEBI" id="CHEBI:32966"/>
        <dbReference type="ChEBI" id="CHEBI:57642"/>
        <dbReference type="ChEBI" id="CHEBI:59776"/>
        <dbReference type="EC" id="4.1.2.13"/>
    </reaction>
</comment>
<accession>M7UD73</accession>
<dbReference type="Gene3D" id="3.20.20.70">
    <property type="entry name" value="Aldolase class I"/>
    <property type="match status" value="1"/>
</dbReference>
<dbReference type="Pfam" id="PF01116">
    <property type="entry name" value="F_bP_aldolase"/>
    <property type="match status" value="1"/>
</dbReference>
<dbReference type="EMBL" id="KB707940">
    <property type="protein sequence ID" value="EMR84628.1"/>
    <property type="molecule type" value="Genomic_DNA"/>
</dbReference>
<sequence length="293" mass="31887">MAKLMQDNKAIRMLQAAEDGGYGVVGVVSYNLETITAIVRAAERKRSPAQILLFPWSLHYSPLLIHLAAAACRTATVPIVLHMDHAQSEDEILAAADMGLFDSIMVDMSHYDKEENLAKTTKLTKILQEKGIAVEAECGRINGGEDGVKDTGDLEGLLTTPEEALGFVETGVDFLAPAFGNVHGNYGGVENIKLDFDRLISVVRLEGIRKATNGRVRLVLHGTNTFPDDTMRGCIKGGMTRCNLNDLVLNTYNKYVAENTGKVPLTELMEKGTSLIQELIEHQMDIIGSTGKA</sequence>
<dbReference type="InterPro" id="IPR013785">
    <property type="entry name" value="Aldolase_TIM"/>
</dbReference>
<feature type="binding site" evidence="2">
    <location>
        <position position="137"/>
    </location>
    <ligand>
        <name>Zn(2+)</name>
        <dbReference type="ChEBI" id="CHEBI:29105"/>
        <label>2</label>
    </ligand>
</feature>
<comment type="similarity">
    <text evidence="3">Belongs to the class II fructose-bisphosphate aldolase family.</text>
</comment>
<feature type="binding site" evidence="2">
    <location>
        <position position="85"/>
    </location>
    <ligand>
        <name>Zn(2+)</name>
        <dbReference type="ChEBI" id="CHEBI:29105"/>
        <label>1</label>
        <note>catalytic</note>
    </ligand>
</feature>
<dbReference type="HOGENOM" id="CLU_040088_4_0_1"/>
<dbReference type="InterPro" id="IPR050246">
    <property type="entry name" value="Class_II_FBP_aldolase"/>
</dbReference>
<protein>
    <recommendedName>
        <fullName evidence="3">Fructose-bisphosphate aldolase</fullName>
        <shortName evidence="3">FBP aldolase</shortName>
        <ecNumber evidence="3">4.1.2.13</ecNumber>
    </recommendedName>
</protein>
<evidence type="ECO:0000256" key="1">
    <source>
        <dbReference type="PIRSR" id="PIRSR001359-1"/>
    </source>
</evidence>
<name>M7UD73_BOTF1</name>
<dbReference type="PIRSF" id="PIRSF001359">
    <property type="entry name" value="F_bP_aldolase_II"/>
    <property type="match status" value="1"/>
</dbReference>
<dbReference type="AlphaFoldDB" id="M7UD73"/>
<feature type="binding site" evidence="2">
    <location>
        <position position="107"/>
    </location>
    <ligand>
        <name>Zn(2+)</name>
        <dbReference type="ChEBI" id="CHEBI:29105"/>
        <label>2</label>
    </ligand>
</feature>
<evidence type="ECO:0000313" key="5">
    <source>
        <dbReference type="Proteomes" id="UP000012045"/>
    </source>
</evidence>
<comment type="pathway">
    <text evidence="3">Carbohydrate degradation; glycolysis; D-glyceraldehyde 3-phosphate and glycerone phosphate from D-glucose: step 4/4.</text>
</comment>
<keyword evidence="2 3" id="KW-0862">Zinc</keyword>
<dbReference type="GO" id="GO:0008270">
    <property type="term" value="F:zinc ion binding"/>
    <property type="evidence" value="ECO:0007669"/>
    <property type="project" value="UniProtKB-UniRule"/>
</dbReference>
<dbReference type="SUPFAM" id="SSF51569">
    <property type="entry name" value="Aldolase"/>
    <property type="match status" value="1"/>
</dbReference>
<evidence type="ECO:0000256" key="3">
    <source>
        <dbReference type="RuleBase" id="RU366023"/>
    </source>
</evidence>
<feature type="active site" description="Proton donor" evidence="1">
    <location>
        <position position="84"/>
    </location>
</feature>
<evidence type="ECO:0000256" key="2">
    <source>
        <dbReference type="PIRSR" id="PIRSR001359-3"/>
    </source>
</evidence>
<proteinExistence type="inferred from homology"/>
<dbReference type="PROSITE" id="PS00602">
    <property type="entry name" value="ALDOLASE_CLASS_II_1"/>
    <property type="match status" value="1"/>
</dbReference>
<dbReference type="PANTHER" id="PTHR30304">
    <property type="entry name" value="D-TAGATOSE-1,6-BISPHOSPHATE ALDOLASE"/>
    <property type="match status" value="1"/>
</dbReference>
<dbReference type="UniPathway" id="UPA00109">
    <property type="reaction ID" value="UER00183"/>
</dbReference>
<feature type="binding site" evidence="2">
    <location>
        <position position="221"/>
    </location>
    <ligand>
        <name>Zn(2+)</name>
        <dbReference type="ChEBI" id="CHEBI:29105"/>
        <label>1</label>
        <note>catalytic</note>
    </ligand>
</feature>
<dbReference type="GO" id="GO:0006096">
    <property type="term" value="P:glycolytic process"/>
    <property type="evidence" value="ECO:0007669"/>
    <property type="project" value="UniProtKB-UniPathway"/>
</dbReference>
<organism evidence="4 5">
    <name type="scientific">Botryotinia fuckeliana (strain BcDW1)</name>
    <name type="common">Noble rot fungus</name>
    <name type="synonym">Botrytis cinerea</name>
    <dbReference type="NCBI Taxonomy" id="1290391"/>
    <lineage>
        <taxon>Eukaryota</taxon>
        <taxon>Fungi</taxon>
        <taxon>Dikarya</taxon>
        <taxon>Ascomycota</taxon>
        <taxon>Pezizomycotina</taxon>
        <taxon>Leotiomycetes</taxon>
        <taxon>Helotiales</taxon>
        <taxon>Sclerotiniaceae</taxon>
        <taxon>Botrytis</taxon>
    </lineage>
</organism>
<dbReference type="GO" id="GO:0004332">
    <property type="term" value="F:fructose-bisphosphate aldolase activity"/>
    <property type="evidence" value="ECO:0007669"/>
    <property type="project" value="UniProtKB-EC"/>
</dbReference>
<gene>
    <name evidence="4" type="ORF">BcDW1_6762</name>
</gene>
<dbReference type="EC" id="4.1.2.13" evidence="3"/>
<reference evidence="5" key="1">
    <citation type="journal article" date="2013" name="Genome Announc.">
        <title>Draft genome sequence of Botrytis cinerea BcDW1, inoculum for noble rot of grape berries.</title>
        <authorList>
            <person name="Blanco-Ulate B."/>
            <person name="Allen G."/>
            <person name="Powell A.L."/>
            <person name="Cantu D."/>
        </authorList>
    </citation>
    <scope>NUCLEOTIDE SEQUENCE [LARGE SCALE GENOMIC DNA]</scope>
    <source>
        <strain evidence="5">BcDW1</strain>
    </source>
</reference>
<keyword evidence="3" id="KW-0324">Glycolysis</keyword>
<keyword evidence="2 3" id="KW-0479">Metal-binding</keyword>
<keyword evidence="3" id="KW-0456">Lyase</keyword>
<dbReference type="OrthoDB" id="2558351at2759"/>
<dbReference type="STRING" id="1290391.M7UD73"/>
<feature type="binding site" evidence="2">
    <location>
        <position position="183"/>
    </location>
    <ligand>
        <name>Zn(2+)</name>
        <dbReference type="ChEBI" id="CHEBI:29105"/>
        <label>1</label>
        <note>catalytic</note>
    </ligand>
</feature>
<comment type="cofactor">
    <cofactor evidence="2 3">
        <name>Zn(2+)</name>
        <dbReference type="ChEBI" id="CHEBI:29105"/>
    </cofactor>
    <text evidence="2 3">Binds 2 Zn(2+) ions per subunit. One is catalytic and the other provides a structural contribution.</text>
</comment>